<sequence length="67" mass="7311">MEEVPPTDPSIGHRGWSGRMEMRAPPSVKSRSGGITVSRCGWPLDRIPLLVCRKAASAGVAWGRCHR</sequence>
<accession>A0A1B6QQR1</accession>
<organism evidence="2 3">
    <name type="scientific">Sorghum bicolor</name>
    <name type="common">Sorghum</name>
    <name type="synonym">Sorghum vulgare</name>
    <dbReference type="NCBI Taxonomy" id="4558"/>
    <lineage>
        <taxon>Eukaryota</taxon>
        <taxon>Viridiplantae</taxon>
        <taxon>Streptophyta</taxon>
        <taxon>Embryophyta</taxon>
        <taxon>Tracheophyta</taxon>
        <taxon>Spermatophyta</taxon>
        <taxon>Magnoliopsida</taxon>
        <taxon>Liliopsida</taxon>
        <taxon>Poales</taxon>
        <taxon>Poaceae</taxon>
        <taxon>PACMAD clade</taxon>
        <taxon>Panicoideae</taxon>
        <taxon>Andropogonodae</taxon>
        <taxon>Andropogoneae</taxon>
        <taxon>Sorghinae</taxon>
        <taxon>Sorghum</taxon>
    </lineage>
</organism>
<dbReference type="InParanoid" id="A0A1B6QQR1"/>
<evidence type="ECO:0000313" key="2">
    <source>
        <dbReference type="EMBL" id="KXG40261.1"/>
    </source>
</evidence>
<protein>
    <submittedName>
        <fullName evidence="2">Uncharacterized protein</fullName>
    </submittedName>
</protein>
<dbReference type="Proteomes" id="UP000000768">
    <property type="component" value="Chromosome 1"/>
</dbReference>
<evidence type="ECO:0000256" key="1">
    <source>
        <dbReference type="SAM" id="MobiDB-lite"/>
    </source>
</evidence>
<feature type="region of interest" description="Disordered" evidence="1">
    <location>
        <begin position="1"/>
        <end position="34"/>
    </location>
</feature>
<dbReference type="AlphaFoldDB" id="A0A1B6QQR1"/>
<gene>
    <name evidence="2" type="ORF">SORBI_3001G519500</name>
</gene>
<evidence type="ECO:0000313" key="3">
    <source>
        <dbReference type="Proteomes" id="UP000000768"/>
    </source>
</evidence>
<keyword evidence="3" id="KW-1185">Reference proteome</keyword>
<dbReference type="EMBL" id="CM000760">
    <property type="protein sequence ID" value="KXG40261.1"/>
    <property type="molecule type" value="Genomic_DNA"/>
</dbReference>
<reference evidence="3" key="2">
    <citation type="journal article" date="2018" name="Plant J.">
        <title>The Sorghum bicolor reference genome: improved assembly, gene annotations, a transcriptome atlas, and signatures of genome organization.</title>
        <authorList>
            <person name="McCormick R.F."/>
            <person name="Truong S.K."/>
            <person name="Sreedasyam A."/>
            <person name="Jenkins J."/>
            <person name="Shu S."/>
            <person name="Sims D."/>
            <person name="Kennedy M."/>
            <person name="Amirebrahimi M."/>
            <person name="Weers B.D."/>
            <person name="McKinley B."/>
            <person name="Mattison A."/>
            <person name="Morishige D.T."/>
            <person name="Grimwood J."/>
            <person name="Schmutz J."/>
            <person name="Mullet J.E."/>
        </authorList>
    </citation>
    <scope>NUCLEOTIDE SEQUENCE [LARGE SCALE GENOMIC DNA]</scope>
    <source>
        <strain evidence="3">cv. BTx623</strain>
    </source>
</reference>
<proteinExistence type="predicted"/>
<reference evidence="2 3" key="1">
    <citation type="journal article" date="2009" name="Nature">
        <title>The Sorghum bicolor genome and the diversification of grasses.</title>
        <authorList>
            <person name="Paterson A.H."/>
            <person name="Bowers J.E."/>
            <person name="Bruggmann R."/>
            <person name="Dubchak I."/>
            <person name="Grimwood J."/>
            <person name="Gundlach H."/>
            <person name="Haberer G."/>
            <person name="Hellsten U."/>
            <person name="Mitros T."/>
            <person name="Poliakov A."/>
            <person name="Schmutz J."/>
            <person name="Spannagl M."/>
            <person name="Tang H."/>
            <person name="Wang X."/>
            <person name="Wicker T."/>
            <person name="Bharti A.K."/>
            <person name="Chapman J."/>
            <person name="Feltus F.A."/>
            <person name="Gowik U."/>
            <person name="Grigoriev I.V."/>
            <person name="Lyons E."/>
            <person name="Maher C.A."/>
            <person name="Martis M."/>
            <person name="Narechania A."/>
            <person name="Otillar R.P."/>
            <person name="Penning B.W."/>
            <person name="Salamov A.A."/>
            <person name="Wang Y."/>
            <person name="Zhang L."/>
            <person name="Carpita N.C."/>
            <person name="Freeling M."/>
            <person name="Gingle A.R."/>
            <person name="Hash C.T."/>
            <person name="Keller B."/>
            <person name="Klein P."/>
            <person name="Kresovich S."/>
            <person name="McCann M.C."/>
            <person name="Ming R."/>
            <person name="Peterson D.G."/>
            <person name="Mehboob-ur-Rahman"/>
            <person name="Ware D."/>
            <person name="Westhoff P."/>
            <person name="Mayer K.F."/>
            <person name="Messing J."/>
            <person name="Rokhsar D.S."/>
        </authorList>
    </citation>
    <scope>NUCLEOTIDE SEQUENCE [LARGE SCALE GENOMIC DNA]</scope>
    <source>
        <strain evidence="3">cv. BTx623</strain>
    </source>
</reference>
<dbReference type="Gramene" id="KXG40261">
    <property type="protein sequence ID" value="KXG40261"/>
    <property type="gene ID" value="SORBI_3001G519500"/>
</dbReference>
<name>A0A1B6QQR1_SORBI</name>